<accession>I3XVZ7</accession>
<dbReference type="GO" id="GO:0003700">
    <property type="term" value="F:DNA-binding transcription factor activity"/>
    <property type="evidence" value="ECO:0007669"/>
    <property type="project" value="InterPro"/>
</dbReference>
<reference evidence="5 6" key="1">
    <citation type="submission" date="2012-06" db="EMBL/GenBank/DDBJ databases">
        <title>Complete sequence of Sulfurospirillum barnesii SES-3.</title>
        <authorList>
            <consortium name="US DOE Joint Genome Institute"/>
            <person name="Lucas S."/>
            <person name="Han J."/>
            <person name="Lapidus A."/>
            <person name="Cheng J.-F."/>
            <person name="Goodwin L."/>
            <person name="Pitluck S."/>
            <person name="Peters L."/>
            <person name="Ovchinnikova G."/>
            <person name="Lu M."/>
            <person name="Detter J.C."/>
            <person name="Han C."/>
            <person name="Tapia R."/>
            <person name="Land M."/>
            <person name="Hauser L."/>
            <person name="Kyrpides N."/>
            <person name="Ivanova N."/>
            <person name="Pagani I."/>
            <person name="Stolz J."/>
            <person name="Arkin A."/>
            <person name="Dehal P."/>
            <person name="Oremland R."/>
            <person name="Saltikov C."/>
            <person name="Basu P."/>
            <person name="Hollibaugh J."/>
            <person name="Newman D."/>
            <person name="Stolyar S."/>
            <person name="Hazen T."/>
            <person name="Woyke T."/>
        </authorList>
    </citation>
    <scope>NUCLEOTIDE SEQUENCE [LARGE SCALE GENOMIC DNA]</scope>
    <source>
        <strain evidence="6">ATCC 700032 / DSM 10660 / SES-3</strain>
    </source>
</reference>
<dbReference type="STRING" id="760154.Sulba_0818"/>
<organism evidence="5 6">
    <name type="scientific">Sulfurospirillum barnesii (strain ATCC 700032 / DSM 10660 / SES-3)</name>
    <dbReference type="NCBI Taxonomy" id="760154"/>
    <lineage>
        <taxon>Bacteria</taxon>
        <taxon>Pseudomonadati</taxon>
        <taxon>Campylobacterota</taxon>
        <taxon>Epsilonproteobacteria</taxon>
        <taxon>Campylobacterales</taxon>
        <taxon>Sulfurospirillaceae</taxon>
        <taxon>Sulfurospirillum</taxon>
    </lineage>
</organism>
<dbReference type="eggNOG" id="COG1917">
    <property type="taxonomic scope" value="Bacteria"/>
</dbReference>
<name>I3XVZ7_SULBS</name>
<dbReference type="PROSITE" id="PS00041">
    <property type="entry name" value="HTH_ARAC_FAMILY_1"/>
    <property type="match status" value="1"/>
</dbReference>
<dbReference type="PRINTS" id="PR00032">
    <property type="entry name" value="HTHARAC"/>
</dbReference>
<dbReference type="EMBL" id="CP003333">
    <property type="protein sequence ID" value="AFL68121.1"/>
    <property type="molecule type" value="Genomic_DNA"/>
</dbReference>
<dbReference type="InterPro" id="IPR003313">
    <property type="entry name" value="AraC-bd"/>
</dbReference>
<dbReference type="eggNOG" id="COG2207">
    <property type="taxonomic scope" value="Bacteria"/>
</dbReference>
<dbReference type="SMART" id="SM00342">
    <property type="entry name" value="HTH_ARAC"/>
    <property type="match status" value="1"/>
</dbReference>
<dbReference type="PROSITE" id="PS01124">
    <property type="entry name" value="HTH_ARAC_FAMILY_2"/>
    <property type="match status" value="1"/>
</dbReference>
<dbReference type="Pfam" id="PF12833">
    <property type="entry name" value="HTH_18"/>
    <property type="match status" value="1"/>
</dbReference>
<feature type="domain" description="HTH araC/xylS-type" evidence="4">
    <location>
        <begin position="143"/>
        <end position="240"/>
    </location>
</feature>
<keyword evidence="2 5" id="KW-0238">DNA-binding</keyword>
<proteinExistence type="predicted"/>
<dbReference type="Proteomes" id="UP000006176">
    <property type="component" value="Chromosome"/>
</dbReference>
<dbReference type="InterPro" id="IPR009057">
    <property type="entry name" value="Homeodomain-like_sf"/>
</dbReference>
<gene>
    <name evidence="5" type="ordered locus">Sulba_0818</name>
</gene>
<dbReference type="Pfam" id="PF02311">
    <property type="entry name" value="AraC_binding"/>
    <property type="match status" value="1"/>
</dbReference>
<evidence type="ECO:0000259" key="4">
    <source>
        <dbReference type="PROSITE" id="PS01124"/>
    </source>
</evidence>
<keyword evidence="3" id="KW-0804">Transcription</keyword>
<dbReference type="Gene3D" id="1.10.10.60">
    <property type="entry name" value="Homeodomain-like"/>
    <property type="match status" value="1"/>
</dbReference>
<dbReference type="HOGENOM" id="CLU_000445_88_16_7"/>
<keyword evidence="1" id="KW-0805">Transcription regulation</keyword>
<dbReference type="InterPro" id="IPR018062">
    <property type="entry name" value="HTH_AraC-typ_CS"/>
</dbReference>
<dbReference type="PATRIC" id="fig|760154.4.peg.820"/>
<dbReference type="PANTHER" id="PTHR46796">
    <property type="entry name" value="HTH-TYPE TRANSCRIPTIONAL ACTIVATOR RHAS-RELATED"/>
    <property type="match status" value="1"/>
</dbReference>
<dbReference type="SUPFAM" id="SSF46689">
    <property type="entry name" value="Homeodomain-like"/>
    <property type="match status" value="1"/>
</dbReference>
<dbReference type="InterPro" id="IPR050204">
    <property type="entry name" value="AraC_XylS_family_regulators"/>
</dbReference>
<keyword evidence="6" id="KW-1185">Reference proteome</keyword>
<dbReference type="InterPro" id="IPR020449">
    <property type="entry name" value="Tscrpt_reg_AraC-type_HTH"/>
</dbReference>
<dbReference type="RefSeq" id="WP_014769001.1">
    <property type="nucleotide sequence ID" value="NC_018002.1"/>
</dbReference>
<dbReference type="OrthoDB" id="112032at2"/>
<protein>
    <submittedName>
        <fullName evidence="5">DNA-binding domain-containing protein, AraC-type</fullName>
    </submittedName>
</protein>
<evidence type="ECO:0000256" key="1">
    <source>
        <dbReference type="ARBA" id="ARBA00023015"/>
    </source>
</evidence>
<dbReference type="AlphaFoldDB" id="I3XVZ7"/>
<evidence type="ECO:0000313" key="6">
    <source>
        <dbReference type="Proteomes" id="UP000006176"/>
    </source>
</evidence>
<sequence length="255" mass="29645">MIYYCKTAYADLEFIVLKEAIFSYPRHNHISSYTIGIVQNGALSLCSNGEKKVYKKDMSFTINPYDVHEIESLEVYDMIVLSLKRNFLKSYELLEAQVIVGRYARILEEMEYLEESHGALFDDILRGVYAHCDSMHEKHRTLDRIKTFLEEYPEVQIDGEHLSRYSALSKYHFIRKFDENVGMTPHKFHIQNRVRKAKGLIENSTSMTDVGLSAGFYDQSHFIRHFKKLFQISPSSYKAACLDLDALAKSGKKLR</sequence>
<evidence type="ECO:0000256" key="2">
    <source>
        <dbReference type="ARBA" id="ARBA00023125"/>
    </source>
</evidence>
<dbReference type="KEGG" id="sba:Sulba_0818"/>
<evidence type="ECO:0000256" key="3">
    <source>
        <dbReference type="ARBA" id="ARBA00023163"/>
    </source>
</evidence>
<dbReference type="GO" id="GO:0043565">
    <property type="term" value="F:sequence-specific DNA binding"/>
    <property type="evidence" value="ECO:0007669"/>
    <property type="project" value="InterPro"/>
</dbReference>
<evidence type="ECO:0000313" key="5">
    <source>
        <dbReference type="EMBL" id="AFL68121.1"/>
    </source>
</evidence>
<dbReference type="InterPro" id="IPR018060">
    <property type="entry name" value="HTH_AraC"/>
</dbReference>